<feature type="region of interest" description="Disordered" evidence="1">
    <location>
        <begin position="138"/>
        <end position="200"/>
    </location>
</feature>
<accession>A0AA88NZH8</accession>
<feature type="compositionally biased region" description="Basic and acidic residues" evidence="1">
    <location>
        <begin position="181"/>
        <end position="200"/>
    </location>
</feature>
<protein>
    <submittedName>
        <fullName evidence="2">Uncharacterized protein</fullName>
    </submittedName>
</protein>
<dbReference type="EMBL" id="JAUYZG010000023">
    <property type="protein sequence ID" value="KAK2870641.1"/>
    <property type="molecule type" value="Genomic_DNA"/>
</dbReference>
<gene>
    <name evidence="2" type="ORF">Q8A67_023168</name>
</gene>
<dbReference type="Proteomes" id="UP001187343">
    <property type="component" value="Unassembled WGS sequence"/>
</dbReference>
<keyword evidence="3" id="KW-1185">Reference proteome</keyword>
<feature type="compositionally biased region" description="Basic residues" evidence="1">
    <location>
        <begin position="18"/>
        <end position="30"/>
    </location>
</feature>
<organism evidence="2 3">
    <name type="scientific">Cirrhinus molitorella</name>
    <name type="common">mud carp</name>
    <dbReference type="NCBI Taxonomy" id="172907"/>
    <lineage>
        <taxon>Eukaryota</taxon>
        <taxon>Metazoa</taxon>
        <taxon>Chordata</taxon>
        <taxon>Craniata</taxon>
        <taxon>Vertebrata</taxon>
        <taxon>Euteleostomi</taxon>
        <taxon>Actinopterygii</taxon>
        <taxon>Neopterygii</taxon>
        <taxon>Teleostei</taxon>
        <taxon>Ostariophysi</taxon>
        <taxon>Cypriniformes</taxon>
        <taxon>Cyprinidae</taxon>
        <taxon>Labeoninae</taxon>
        <taxon>Labeonini</taxon>
        <taxon>Cirrhinus</taxon>
    </lineage>
</organism>
<dbReference type="AlphaFoldDB" id="A0AA88NZH8"/>
<evidence type="ECO:0000313" key="3">
    <source>
        <dbReference type="Proteomes" id="UP001187343"/>
    </source>
</evidence>
<sequence length="200" mass="21301">MALFPSVLDLIMCRSRRAQARQTRDRKNKRGANSAFVLWKSRLSSEPPAESGRNCGDGGFERAPQTRPGTGDIRDPCALSAPEPTFDLLRSRKGSTSSRGPGGGARHRTSSITESTAPGGDYRLCSGAAEETYGISCGLWEGAPSQPTPSDRQSGSGRPRRTQGDTAENGSAADGGSAEHVLSERTPDFRTPESEKSFGR</sequence>
<feature type="region of interest" description="Disordered" evidence="1">
    <location>
        <begin position="18"/>
        <end position="120"/>
    </location>
</feature>
<comment type="caution">
    <text evidence="2">The sequence shown here is derived from an EMBL/GenBank/DDBJ whole genome shotgun (WGS) entry which is preliminary data.</text>
</comment>
<evidence type="ECO:0000313" key="2">
    <source>
        <dbReference type="EMBL" id="KAK2870641.1"/>
    </source>
</evidence>
<name>A0AA88NZH8_9TELE</name>
<reference evidence="2" key="1">
    <citation type="submission" date="2023-08" db="EMBL/GenBank/DDBJ databases">
        <title>Chromosome-level Genome Assembly of mud carp (Cirrhinus molitorella).</title>
        <authorList>
            <person name="Liu H."/>
        </authorList>
    </citation>
    <scope>NUCLEOTIDE SEQUENCE</scope>
    <source>
        <strain evidence="2">Prfri</strain>
        <tissue evidence="2">Muscle</tissue>
    </source>
</reference>
<evidence type="ECO:0000256" key="1">
    <source>
        <dbReference type="SAM" id="MobiDB-lite"/>
    </source>
</evidence>
<proteinExistence type="predicted"/>